<dbReference type="EMBL" id="VSSQ01015405">
    <property type="protein sequence ID" value="MPM55723.1"/>
    <property type="molecule type" value="Genomic_DNA"/>
</dbReference>
<name>A0A645AXY1_9ZZZZ</name>
<sequence length="62" mass="6642">MVGKEVLGEGLLLIGLEPRKVRLVVRIHPGHEFNIGAICIGQIAVPCLAEVPATPCPLLFSR</sequence>
<organism evidence="1">
    <name type="scientific">bioreactor metagenome</name>
    <dbReference type="NCBI Taxonomy" id="1076179"/>
    <lineage>
        <taxon>unclassified sequences</taxon>
        <taxon>metagenomes</taxon>
        <taxon>ecological metagenomes</taxon>
    </lineage>
</organism>
<proteinExistence type="predicted"/>
<evidence type="ECO:0000313" key="1">
    <source>
        <dbReference type="EMBL" id="MPM55723.1"/>
    </source>
</evidence>
<dbReference type="AlphaFoldDB" id="A0A645AXY1"/>
<protein>
    <submittedName>
        <fullName evidence="1">Uncharacterized protein</fullName>
    </submittedName>
</protein>
<reference evidence="1" key="1">
    <citation type="submission" date="2019-08" db="EMBL/GenBank/DDBJ databases">
        <authorList>
            <person name="Kucharzyk K."/>
            <person name="Murdoch R.W."/>
            <person name="Higgins S."/>
            <person name="Loffler F."/>
        </authorList>
    </citation>
    <scope>NUCLEOTIDE SEQUENCE</scope>
</reference>
<gene>
    <name evidence="1" type="ORF">SDC9_102520</name>
</gene>
<comment type="caution">
    <text evidence="1">The sequence shown here is derived from an EMBL/GenBank/DDBJ whole genome shotgun (WGS) entry which is preliminary data.</text>
</comment>
<accession>A0A645AXY1</accession>